<evidence type="ECO:0000256" key="3">
    <source>
        <dbReference type="ARBA" id="ARBA00022729"/>
    </source>
</evidence>
<dbReference type="PIRSF" id="PIRSF002741">
    <property type="entry name" value="MppA"/>
    <property type="match status" value="1"/>
</dbReference>
<gene>
    <name evidence="6" type="ORF">CUN49_12665</name>
</gene>
<dbReference type="InterPro" id="IPR039424">
    <property type="entry name" value="SBP_5"/>
</dbReference>
<comment type="caution">
    <text evidence="6">The sequence shown here is derived from an EMBL/GenBank/DDBJ whole genome shotgun (WGS) entry which is preliminary data.</text>
</comment>
<organism evidence="6 7">
    <name type="scientific">Candidatus Thermofonsia Clade 1 bacterium</name>
    <dbReference type="NCBI Taxonomy" id="2364210"/>
    <lineage>
        <taxon>Bacteria</taxon>
        <taxon>Bacillati</taxon>
        <taxon>Chloroflexota</taxon>
        <taxon>Candidatus Thermofontia</taxon>
        <taxon>Candidatus Thermofonsia Clade 1</taxon>
    </lineage>
</organism>
<protein>
    <recommendedName>
        <fullName evidence="5">Solute-binding protein family 5 domain-containing protein</fullName>
    </recommendedName>
</protein>
<dbReference type="EMBL" id="PGTM01000222">
    <property type="protein sequence ID" value="PJF35027.1"/>
    <property type="molecule type" value="Genomic_DNA"/>
</dbReference>
<evidence type="ECO:0000259" key="5">
    <source>
        <dbReference type="Pfam" id="PF00496"/>
    </source>
</evidence>
<sequence length="577" mass="63670">MATRFKEIASMTIKNRVRFALALVLSLVMALTGMSLATPTYAQDSSTLVVGFAQEPDSMNGFYSAMAFAQWANDLVQASLYDFSDKLEPVLVLAAEVPTRENGGISEDFTEYTVKLKPGLKWSDGKPLTAEDLVFTYQMIKDPANNMVQGGSIRDALESVELVDETTFRLKFNAPKPFPEDLIGSPGLSTILPAHVFRPIYEANGTIENAEENQNPKVFSGPYILREWKRGESMLFEANPNYVFGEPKIKRVLIRFFPDTDSQYAALAAGQLDFVPNVSEGDLPRVAASNPDLKLVTVFGGYIESLWLNLQEEGKGPRAGHPALKDVRVRRALRLAIDRETITRELLAGATKPTDSIYAGSPFENKELGVTPYDPEAAAALLDEAGWVVGADGVREKDGVKLELRYSTTTAGWRNNIQAVIQQQLAKVGVSVILEKYPASEYFGTYANNGVVASGQFDIGQFANNTALTNPANVTVDESLSCAQIVSDENPSGNNWTGFCNAEMDSLSQVTKTSLDPEERLRAAYRIQEIMRDEVPLINLFPRGDNYAYNTKRFVGEIRIGSGVGNQWFDIMNWQLR</sequence>
<keyword evidence="3 4" id="KW-0732">Signal</keyword>
<dbReference type="AlphaFoldDB" id="A0A2M8PBU2"/>
<dbReference type="PANTHER" id="PTHR30290">
    <property type="entry name" value="PERIPLASMIC BINDING COMPONENT OF ABC TRANSPORTER"/>
    <property type="match status" value="1"/>
</dbReference>
<dbReference type="Gene3D" id="3.40.190.10">
    <property type="entry name" value="Periplasmic binding protein-like II"/>
    <property type="match status" value="1"/>
</dbReference>
<dbReference type="GO" id="GO:0015833">
    <property type="term" value="P:peptide transport"/>
    <property type="evidence" value="ECO:0007669"/>
    <property type="project" value="TreeGrafter"/>
</dbReference>
<evidence type="ECO:0000256" key="2">
    <source>
        <dbReference type="ARBA" id="ARBA00022448"/>
    </source>
</evidence>
<dbReference type="Gene3D" id="3.10.105.10">
    <property type="entry name" value="Dipeptide-binding Protein, Domain 3"/>
    <property type="match status" value="1"/>
</dbReference>
<evidence type="ECO:0000313" key="7">
    <source>
        <dbReference type="Proteomes" id="UP000229681"/>
    </source>
</evidence>
<dbReference type="PANTHER" id="PTHR30290:SF9">
    <property type="entry name" value="OLIGOPEPTIDE-BINDING PROTEIN APPA"/>
    <property type="match status" value="1"/>
</dbReference>
<dbReference type="GO" id="GO:1904680">
    <property type="term" value="F:peptide transmembrane transporter activity"/>
    <property type="evidence" value="ECO:0007669"/>
    <property type="project" value="TreeGrafter"/>
</dbReference>
<proteinExistence type="inferred from homology"/>
<evidence type="ECO:0000313" key="6">
    <source>
        <dbReference type="EMBL" id="PJF35027.1"/>
    </source>
</evidence>
<evidence type="ECO:0000256" key="1">
    <source>
        <dbReference type="ARBA" id="ARBA00005695"/>
    </source>
</evidence>
<dbReference type="InterPro" id="IPR030678">
    <property type="entry name" value="Peptide/Ni-bd"/>
</dbReference>
<accession>A0A2M8PBU2</accession>
<keyword evidence="2" id="KW-0813">Transport</keyword>
<dbReference type="GO" id="GO:0042597">
    <property type="term" value="C:periplasmic space"/>
    <property type="evidence" value="ECO:0007669"/>
    <property type="project" value="UniProtKB-ARBA"/>
</dbReference>
<dbReference type="Pfam" id="PF00496">
    <property type="entry name" value="SBP_bac_5"/>
    <property type="match status" value="1"/>
</dbReference>
<dbReference type="CDD" id="cd08513">
    <property type="entry name" value="PBP2_thermophilic_Hb8_like"/>
    <property type="match status" value="1"/>
</dbReference>
<reference evidence="6 7" key="1">
    <citation type="submission" date="2017-11" db="EMBL/GenBank/DDBJ databases">
        <title>Evolution of Phototrophy in the Chloroflexi Phylum Driven by Horizontal Gene Transfer.</title>
        <authorList>
            <person name="Ward L.M."/>
            <person name="Hemp J."/>
            <person name="Shih P.M."/>
            <person name="Mcglynn S.E."/>
            <person name="Fischer W."/>
        </authorList>
    </citation>
    <scope>NUCLEOTIDE SEQUENCE [LARGE SCALE GENOMIC DNA]</scope>
    <source>
        <strain evidence="6">JP3_13</strain>
    </source>
</reference>
<dbReference type="SUPFAM" id="SSF53850">
    <property type="entry name" value="Periplasmic binding protein-like II"/>
    <property type="match status" value="1"/>
</dbReference>
<evidence type="ECO:0000256" key="4">
    <source>
        <dbReference type="SAM" id="SignalP"/>
    </source>
</evidence>
<feature type="domain" description="Solute-binding protein family 5" evidence="5">
    <location>
        <begin position="104"/>
        <end position="474"/>
    </location>
</feature>
<feature type="signal peptide" evidence="4">
    <location>
        <begin position="1"/>
        <end position="37"/>
    </location>
</feature>
<name>A0A2M8PBU2_9CHLR</name>
<dbReference type="GO" id="GO:0043190">
    <property type="term" value="C:ATP-binding cassette (ABC) transporter complex"/>
    <property type="evidence" value="ECO:0007669"/>
    <property type="project" value="InterPro"/>
</dbReference>
<feature type="chain" id="PRO_5014734447" description="Solute-binding protein family 5 domain-containing protein" evidence="4">
    <location>
        <begin position="38"/>
        <end position="577"/>
    </location>
</feature>
<comment type="similarity">
    <text evidence="1">Belongs to the bacterial solute-binding protein 5 family.</text>
</comment>
<dbReference type="InterPro" id="IPR000914">
    <property type="entry name" value="SBP_5_dom"/>
</dbReference>
<dbReference type="Proteomes" id="UP000229681">
    <property type="component" value="Unassembled WGS sequence"/>
</dbReference>